<feature type="domain" description="SnoaL-like" evidence="1">
    <location>
        <begin position="27"/>
        <end position="149"/>
    </location>
</feature>
<reference evidence="2 3" key="1">
    <citation type="submission" date="2018-05" db="EMBL/GenBank/DDBJ databases">
        <authorList>
            <consortium name="IHU Genomes"/>
        </authorList>
    </citation>
    <scope>NUCLEOTIDE SEQUENCE [LARGE SCALE GENOMIC DNA]</scope>
    <source>
        <strain evidence="2 3">P7335</strain>
    </source>
</reference>
<sequence>MYKHGHCGEGTTLTNTDELEELRKRVQYLEDRTAILDCVMNQARGHDRHDADLMGSVYFDDGVDEHGPTVKTGPEYGDWANEAHTAVFEDHLHNITTHTCEIDGDVAHAESYVMGAMRVKGGKIVSLMGGRYIDRLERRDGVWKIALRRCTIEWMISGDSSILGKGAVRGFIKGKWDTTDASYLRPLKLDDPVDRW</sequence>
<dbReference type="CDD" id="cd00531">
    <property type="entry name" value="NTF2_like"/>
    <property type="match status" value="1"/>
</dbReference>
<evidence type="ECO:0000313" key="2">
    <source>
        <dbReference type="EMBL" id="SRX78749.1"/>
    </source>
</evidence>
<protein>
    <submittedName>
        <fullName evidence="2">Gamma-BHC dehydrochlorinase [Mesorhizobium loti]</fullName>
    </submittedName>
</protein>
<dbReference type="STRING" id="39692.BST38_08775"/>
<accession>A0A375YCE4</accession>
<dbReference type="InterPro" id="IPR037401">
    <property type="entry name" value="SnoaL-like"/>
</dbReference>
<gene>
    <name evidence="2" type="ORF">MPP7335_00478</name>
</gene>
<evidence type="ECO:0000259" key="1">
    <source>
        <dbReference type="Pfam" id="PF13577"/>
    </source>
</evidence>
<dbReference type="Gene3D" id="3.10.450.50">
    <property type="match status" value="1"/>
</dbReference>
<dbReference type="Pfam" id="PF13577">
    <property type="entry name" value="SnoaL_4"/>
    <property type="match status" value="1"/>
</dbReference>
<dbReference type="SUPFAM" id="SSF54427">
    <property type="entry name" value="NTF2-like"/>
    <property type="match status" value="1"/>
</dbReference>
<name>A0A375YCE4_MYCPF</name>
<keyword evidence="3" id="KW-1185">Reference proteome</keyword>
<evidence type="ECO:0000313" key="3">
    <source>
        <dbReference type="Proteomes" id="UP000252008"/>
    </source>
</evidence>
<dbReference type="AlphaFoldDB" id="A0A375YCE4"/>
<organism evidence="2 3">
    <name type="scientific">Mycolicibacterium parafortuitum</name>
    <name type="common">Mycobacterium parafortuitum</name>
    <dbReference type="NCBI Taxonomy" id="39692"/>
    <lineage>
        <taxon>Bacteria</taxon>
        <taxon>Bacillati</taxon>
        <taxon>Actinomycetota</taxon>
        <taxon>Actinomycetes</taxon>
        <taxon>Mycobacteriales</taxon>
        <taxon>Mycobacteriaceae</taxon>
        <taxon>Mycolicibacterium</taxon>
    </lineage>
</organism>
<dbReference type="InterPro" id="IPR032710">
    <property type="entry name" value="NTF2-like_dom_sf"/>
</dbReference>
<dbReference type="EMBL" id="UEGS01000001">
    <property type="protein sequence ID" value="SRX78749.1"/>
    <property type="molecule type" value="Genomic_DNA"/>
</dbReference>
<dbReference type="Proteomes" id="UP000252008">
    <property type="component" value="Unassembled WGS sequence"/>
</dbReference>
<proteinExistence type="predicted"/>